<dbReference type="InterPro" id="IPR038765">
    <property type="entry name" value="Papain-like_cys_pep_sf"/>
</dbReference>
<organism evidence="3 4">
    <name type="scientific">Diploptera punctata</name>
    <name type="common">Pacific beetle cockroach</name>
    <dbReference type="NCBI Taxonomy" id="6984"/>
    <lineage>
        <taxon>Eukaryota</taxon>
        <taxon>Metazoa</taxon>
        <taxon>Ecdysozoa</taxon>
        <taxon>Arthropoda</taxon>
        <taxon>Hexapoda</taxon>
        <taxon>Insecta</taxon>
        <taxon>Pterygota</taxon>
        <taxon>Neoptera</taxon>
        <taxon>Polyneoptera</taxon>
        <taxon>Dictyoptera</taxon>
        <taxon>Blattodea</taxon>
        <taxon>Blaberoidea</taxon>
        <taxon>Blaberidae</taxon>
        <taxon>Diplopterinae</taxon>
        <taxon>Diploptera</taxon>
    </lineage>
</organism>
<feature type="domain" description="Peptidase C1A papain C-terminal" evidence="2">
    <location>
        <begin position="1"/>
        <end position="68"/>
    </location>
</feature>
<gene>
    <name evidence="3" type="ORF">L9F63_022921</name>
</gene>
<dbReference type="PANTHER" id="PTHR12411">
    <property type="entry name" value="CYSTEINE PROTEASE FAMILY C1-RELATED"/>
    <property type="match status" value="1"/>
</dbReference>
<comment type="caution">
    <text evidence="3">The sequence shown here is derived from an EMBL/GenBank/DDBJ whole genome shotgun (WGS) entry which is preliminary data.</text>
</comment>
<dbReference type="EMBL" id="JASPKZ010007751">
    <property type="protein sequence ID" value="KAJ9582739.1"/>
    <property type="molecule type" value="Genomic_DNA"/>
</dbReference>
<evidence type="ECO:0000256" key="1">
    <source>
        <dbReference type="ARBA" id="ARBA00008455"/>
    </source>
</evidence>
<reference evidence="3" key="2">
    <citation type="submission" date="2023-05" db="EMBL/GenBank/DDBJ databases">
        <authorList>
            <person name="Fouks B."/>
        </authorList>
    </citation>
    <scope>NUCLEOTIDE SEQUENCE</scope>
    <source>
        <strain evidence="3">Stay&amp;Tobe</strain>
        <tissue evidence="3">Testes</tissue>
    </source>
</reference>
<comment type="similarity">
    <text evidence="1">Belongs to the peptidase C1 family.</text>
</comment>
<dbReference type="PROSITE" id="PS00639">
    <property type="entry name" value="THIOL_PROTEASE_HIS"/>
    <property type="match status" value="1"/>
</dbReference>
<dbReference type="GO" id="GO:0006508">
    <property type="term" value="P:proteolysis"/>
    <property type="evidence" value="ECO:0007669"/>
    <property type="project" value="InterPro"/>
</dbReference>
<evidence type="ECO:0000259" key="2">
    <source>
        <dbReference type="Pfam" id="PF00112"/>
    </source>
</evidence>
<proteinExistence type="inferred from homology"/>
<evidence type="ECO:0000313" key="3">
    <source>
        <dbReference type="EMBL" id="KAJ9582739.1"/>
    </source>
</evidence>
<evidence type="ECO:0000313" key="4">
    <source>
        <dbReference type="Proteomes" id="UP001233999"/>
    </source>
</evidence>
<reference evidence="3" key="1">
    <citation type="journal article" date="2023" name="IScience">
        <title>Live-bearing cockroach genome reveals convergent evolutionary mechanisms linked to viviparity in insects and beyond.</title>
        <authorList>
            <person name="Fouks B."/>
            <person name="Harrison M.C."/>
            <person name="Mikhailova A.A."/>
            <person name="Marchal E."/>
            <person name="English S."/>
            <person name="Carruthers M."/>
            <person name="Jennings E.C."/>
            <person name="Chiamaka E.L."/>
            <person name="Frigard R.A."/>
            <person name="Pippel M."/>
            <person name="Attardo G.M."/>
            <person name="Benoit J.B."/>
            <person name="Bornberg-Bauer E."/>
            <person name="Tobe S.S."/>
        </authorList>
    </citation>
    <scope>NUCLEOTIDE SEQUENCE</scope>
    <source>
        <strain evidence="3">Stay&amp;Tobe</strain>
    </source>
</reference>
<dbReference type="Gene3D" id="3.90.70.10">
    <property type="entry name" value="Cysteine proteinases"/>
    <property type="match status" value="1"/>
</dbReference>
<dbReference type="InterPro" id="IPR013128">
    <property type="entry name" value="Peptidase_C1A"/>
</dbReference>
<dbReference type="Proteomes" id="UP001233999">
    <property type="component" value="Unassembled WGS sequence"/>
</dbReference>
<feature type="non-terminal residue" evidence="3">
    <location>
        <position position="1"/>
    </location>
</feature>
<dbReference type="GO" id="GO:0008234">
    <property type="term" value="F:cysteine-type peptidase activity"/>
    <property type="evidence" value="ECO:0007669"/>
    <property type="project" value="InterPro"/>
</dbReference>
<dbReference type="AlphaFoldDB" id="A0AAD7ZL56"/>
<protein>
    <recommendedName>
        <fullName evidence="2">Peptidase C1A papain C-terminal domain-containing protein</fullName>
    </recommendedName>
</protein>
<dbReference type="SUPFAM" id="SSF54001">
    <property type="entry name" value="Cysteine proteinases"/>
    <property type="match status" value="1"/>
</dbReference>
<dbReference type="Pfam" id="PF00112">
    <property type="entry name" value="Peptidase_C1"/>
    <property type="match status" value="1"/>
</dbReference>
<name>A0AAD7ZL56_DIPPU</name>
<accession>A0AAD7ZL56</accession>
<dbReference type="InterPro" id="IPR025660">
    <property type="entry name" value="Pept_his_AS"/>
</dbReference>
<keyword evidence="4" id="KW-1185">Reference proteome</keyword>
<dbReference type="InterPro" id="IPR000668">
    <property type="entry name" value="Peptidase_C1A_C"/>
</dbReference>
<sequence>VYCETNSCDPYGLTHAVTVVGYGTDEETDLDYYLVKNSWGEGYGEQGYIKMCRNMNNTCGIATMASYPLV</sequence>